<protein>
    <submittedName>
        <fullName evidence="1">Uncharacterized protein</fullName>
    </submittedName>
</protein>
<reference evidence="1" key="1">
    <citation type="submission" date="2012-05" db="EMBL/GenBank/DDBJ databases">
        <authorList>
            <person name="Krishnakumar V."/>
            <person name="Cheung F."/>
            <person name="Xiao Y."/>
            <person name="Chan A."/>
            <person name="Moskal W.A."/>
            <person name="Town C.D."/>
        </authorList>
    </citation>
    <scope>NUCLEOTIDE SEQUENCE</scope>
</reference>
<sequence>MPSHIGPHPTLKISSIAPTYQLPLLFAATSSDLGITVLPPPHLRRNKTSNQESQNKMASIQKKLFSFNTKLVPSATRLKRF</sequence>
<name>I3SXC3_MEDTR</name>
<dbReference type="AlphaFoldDB" id="I3SXC3"/>
<evidence type="ECO:0000313" key="1">
    <source>
        <dbReference type="EMBL" id="AFK44915.1"/>
    </source>
</evidence>
<organism evidence="1">
    <name type="scientific">Medicago truncatula</name>
    <name type="common">Barrel medic</name>
    <name type="synonym">Medicago tribuloides</name>
    <dbReference type="NCBI Taxonomy" id="3880"/>
    <lineage>
        <taxon>Eukaryota</taxon>
        <taxon>Viridiplantae</taxon>
        <taxon>Streptophyta</taxon>
        <taxon>Embryophyta</taxon>
        <taxon>Tracheophyta</taxon>
        <taxon>Spermatophyta</taxon>
        <taxon>Magnoliopsida</taxon>
        <taxon>eudicotyledons</taxon>
        <taxon>Gunneridae</taxon>
        <taxon>Pentapetalae</taxon>
        <taxon>rosids</taxon>
        <taxon>fabids</taxon>
        <taxon>Fabales</taxon>
        <taxon>Fabaceae</taxon>
        <taxon>Papilionoideae</taxon>
        <taxon>50 kb inversion clade</taxon>
        <taxon>NPAAA clade</taxon>
        <taxon>Hologalegina</taxon>
        <taxon>IRL clade</taxon>
        <taxon>Trifolieae</taxon>
        <taxon>Medicago</taxon>
    </lineage>
</organism>
<proteinExistence type="evidence at transcript level"/>
<accession>I3SXC3</accession>
<dbReference type="EMBL" id="BT145121">
    <property type="protein sequence ID" value="AFK44915.1"/>
    <property type="molecule type" value="mRNA"/>
</dbReference>